<feature type="region of interest" description="Disordered" evidence="12">
    <location>
        <begin position="105"/>
        <end position="139"/>
    </location>
</feature>
<protein>
    <recommendedName>
        <fullName evidence="3">Flagellar FliJ protein</fullName>
    </recommendedName>
</protein>
<evidence type="ECO:0000313" key="14">
    <source>
        <dbReference type="Proteomes" id="UP000268033"/>
    </source>
</evidence>
<dbReference type="GO" id="GO:0009288">
    <property type="term" value="C:bacterial-type flagellum"/>
    <property type="evidence" value="ECO:0007669"/>
    <property type="project" value="InterPro"/>
</dbReference>
<dbReference type="Proteomes" id="UP000268033">
    <property type="component" value="Unassembled WGS sequence"/>
</dbReference>
<evidence type="ECO:0000256" key="7">
    <source>
        <dbReference type="ARBA" id="ARBA00022795"/>
    </source>
</evidence>
<dbReference type="AlphaFoldDB" id="A0A3N1PFT0"/>
<dbReference type="InterPro" id="IPR012823">
    <property type="entry name" value="Flagell_FliJ"/>
</dbReference>
<reference evidence="13 14" key="1">
    <citation type="submission" date="2018-11" db="EMBL/GenBank/DDBJ databases">
        <title>Genomic Encyclopedia of Type Strains, Phase IV (KMG-IV): sequencing the most valuable type-strain genomes for metagenomic binning, comparative biology and taxonomic classification.</title>
        <authorList>
            <person name="Goeker M."/>
        </authorList>
    </citation>
    <scope>NUCLEOTIDE SEQUENCE [LARGE SCALE GENOMIC DNA]</scope>
    <source>
        <strain evidence="13 14">DSM 21945</strain>
    </source>
</reference>
<keyword evidence="5" id="KW-1003">Cell membrane</keyword>
<evidence type="ECO:0000256" key="8">
    <source>
        <dbReference type="ARBA" id="ARBA00022927"/>
    </source>
</evidence>
<comment type="subcellular location">
    <subcellularLocation>
        <location evidence="1">Cell membrane</location>
        <topology evidence="1">Peripheral membrane protein</topology>
        <orientation evidence="1">Cytoplasmic side</orientation>
    </subcellularLocation>
</comment>
<dbReference type="GO" id="GO:0005886">
    <property type="term" value="C:plasma membrane"/>
    <property type="evidence" value="ECO:0007669"/>
    <property type="project" value="UniProtKB-SubCell"/>
</dbReference>
<feature type="compositionally biased region" description="Basic and acidic residues" evidence="12">
    <location>
        <begin position="105"/>
        <end position="121"/>
    </location>
</feature>
<evidence type="ECO:0000256" key="2">
    <source>
        <dbReference type="ARBA" id="ARBA00010004"/>
    </source>
</evidence>
<evidence type="ECO:0000256" key="9">
    <source>
        <dbReference type="ARBA" id="ARBA00023136"/>
    </source>
</evidence>
<comment type="caution">
    <text evidence="13">The sequence shown here is derived from an EMBL/GenBank/DDBJ whole genome shotgun (WGS) entry which is preliminary data.</text>
</comment>
<dbReference type="GO" id="GO:0006935">
    <property type="term" value="P:chemotaxis"/>
    <property type="evidence" value="ECO:0007669"/>
    <property type="project" value="UniProtKB-KW"/>
</dbReference>
<keyword evidence="7" id="KW-1005">Bacterial flagellum biogenesis</keyword>
<evidence type="ECO:0000256" key="10">
    <source>
        <dbReference type="ARBA" id="ARBA00023225"/>
    </source>
</evidence>
<keyword evidence="6" id="KW-0145">Chemotaxis</keyword>
<organism evidence="13 14">
    <name type="scientific">Gallaecimonas pentaromativorans</name>
    <dbReference type="NCBI Taxonomy" id="584787"/>
    <lineage>
        <taxon>Bacteria</taxon>
        <taxon>Pseudomonadati</taxon>
        <taxon>Pseudomonadota</taxon>
        <taxon>Gammaproteobacteria</taxon>
        <taxon>Enterobacterales</taxon>
        <taxon>Gallaecimonadaceae</taxon>
        <taxon>Gallaecimonas</taxon>
    </lineage>
</organism>
<keyword evidence="9" id="KW-0472">Membrane</keyword>
<keyword evidence="14" id="KW-1185">Reference proteome</keyword>
<evidence type="ECO:0000256" key="11">
    <source>
        <dbReference type="SAM" id="Coils"/>
    </source>
</evidence>
<evidence type="ECO:0000256" key="12">
    <source>
        <dbReference type="SAM" id="MobiDB-lite"/>
    </source>
</evidence>
<dbReference type="GO" id="GO:0015031">
    <property type="term" value="P:protein transport"/>
    <property type="evidence" value="ECO:0007669"/>
    <property type="project" value="UniProtKB-KW"/>
</dbReference>
<dbReference type="GO" id="GO:0071973">
    <property type="term" value="P:bacterial-type flagellum-dependent cell motility"/>
    <property type="evidence" value="ECO:0007669"/>
    <property type="project" value="InterPro"/>
</dbReference>
<dbReference type="GO" id="GO:0044781">
    <property type="term" value="P:bacterial-type flagellum organization"/>
    <property type="evidence" value="ECO:0007669"/>
    <property type="project" value="UniProtKB-KW"/>
</dbReference>
<proteinExistence type="inferred from homology"/>
<evidence type="ECO:0000313" key="13">
    <source>
        <dbReference type="EMBL" id="ROQ25867.1"/>
    </source>
</evidence>
<comment type="similarity">
    <text evidence="2">Belongs to the FliJ family.</text>
</comment>
<keyword evidence="11" id="KW-0175">Coiled coil</keyword>
<evidence type="ECO:0000256" key="3">
    <source>
        <dbReference type="ARBA" id="ARBA00020392"/>
    </source>
</evidence>
<keyword evidence="10" id="KW-1006">Bacterial flagellum protein export</keyword>
<dbReference type="EMBL" id="RJUL01000005">
    <property type="protein sequence ID" value="ROQ25867.1"/>
    <property type="molecule type" value="Genomic_DNA"/>
</dbReference>
<sequence length="139" mass="16566">MFERFLERQQALLDELGQQKNHSRQQLEQHRQRFEILCEFDQSLGQVQSHSALFHQNRLALRGQLGELLASQRQEMELAQLDLNYQQQMLLRQFGKVKGLEGVQQKKDKEVLRQNERREQQQLDEWISARGRSQRGPGR</sequence>
<evidence type="ECO:0000256" key="5">
    <source>
        <dbReference type="ARBA" id="ARBA00022475"/>
    </source>
</evidence>
<gene>
    <name evidence="13" type="ORF">EDC28_105178</name>
</gene>
<feature type="coiled-coil region" evidence="11">
    <location>
        <begin position="6"/>
        <end position="33"/>
    </location>
</feature>
<dbReference type="Gene3D" id="1.10.287.1700">
    <property type="match status" value="1"/>
</dbReference>
<evidence type="ECO:0000256" key="4">
    <source>
        <dbReference type="ARBA" id="ARBA00022448"/>
    </source>
</evidence>
<keyword evidence="8" id="KW-0653">Protein transport</keyword>
<dbReference type="InterPro" id="IPR053716">
    <property type="entry name" value="Flag_assembly_chemotaxis_eff"/>
</dbReference>
<accession>A0A3N1PFT0</accession>
<dbReference type="RefSeq" id="WP_123421603.1">
    <property type="nucleotide sequence ID" value="NZ_RJUL01000005.1"/>
</dbReference>
<name>A0A3N1PFT0_9GAMM</name>
<evidence type="ECO:0000256" key="1">
    <source>
        <dbReference type="ARBA" id="ARBA00004413"/>
    </source>
</evidence>
<dbReference type="Pfam" id="PF02050">
    <property type="entry name" value="FliJ"/>
    <property type="match status" value="1"/>
</dbReference>
<keyword evidence="4" id="KW-0813">Transport</keyword>
<evidence type="ECO:0000256" key="6">
    <source>
        <dbReference type="ARBA" id="ARBA00022500"/>
    </source>
</evidence>
<dbReference type="STRING" id="584787.GCA_001247655_02926"/>